<organism evidence="2 3">
    <name type="scientific">Candidatus Andersenbacteria bacterium CG10_big_fil_rev_8_21_14_0_10_54_11</name>
    <dbReference type="NCBI Taxonomy" id="1974485"/>
    <lineage>
        <taxon>Bacteria</taxon>
        <taxon>Candidatus Anderseniibacteriota</taxon>
    </lineage>
</organism>
<reference evidence="3" key="1">
    <citation type="submission" date="2017-09" db="EMBL/GenBank/DDBJ databases">
        <title>Depth-based differentiation of microbial function through sediment-hosted aquifers and enrichment of novel symbionts in the deep terrestrial subsurface.</title>
        <authorList>
            <person name="Probst A.J."/>
            <person name="Ladd B."/>
            <person name="Jarett J.K."/>
            <person name="Geller-Mcgrath D.E."/>
            <person name="Sieber C.M.K."/>
            <person name="Emerson J.B."/>
            <person name="Anantharaman K."/>
            <person name="Thomas B.C."/>
            <person name="Malmstrom R."/>
            <person name="Stieglmeier M."/>
            <person name="Klingl A."/>
            <person name="Woyke T."/>
            <person name="Ryan C.M."/>
            <person name="Banfield J.F."/>
        </authorList>
    </citation>
    <scope>NUCLEOTIDE SEQUENCE [LARGE SCALE GENOMIC DNA]</scope>
</reference>
<feature type="region of interest" description="Disordered" evidence="1">
    <location>
        <begin position="86"/>
        <end position="119"/>
    </location>
</feature>
<sequence>MDISTLRLLWHQYGRHAGAATAAILLFTAGWQAGRTTSPYYAAHPIVFEDCRTADTSGAPGGGDAASLQALKNKVEAVAAENDALPAPHAAVAGTQTEKPSPAEIPKKTPSVDAGEPANAPFVASRNSSLFHHISCPSVGRIKEENKIFFTTAEQARGAGLMPSQCTQKLGY</sequence>
<evidence type="ECO:0008006" key="4">
    <source>
        <dbReference type="Google" id="ProtNLM"/>
    </source>
</evidence>
<dbReference type="InterPro" id="IPR035451">
    <property type="entry name" value="Ada-like_dom_sf"/>
</dbReference>
<protein>
    <recommendedName>
        <fullName evidence="4">Ada DNA repair metal-binding domain-containing protein</fullName>
    </recommendedName>
</protein>
<evidence type="ECO:0000313" key="2">
    <source>
        <dbReference type="EMBL" id="PIT98046.1"/>
    </source>
</evidence>
<name>A0A2M6WZ45_9BACT</name>
<proteinExistence type="predicted"/>
<dbReference type="AlphaFoldDB" id="A0A2M6WZ45"/>
<comment type="caution">
    <text evidence="2">The sequence shown here is derived from an EMBL/GenBank/DDBJ whole genome shotgun (WGS) entry which is preliminary data.</text>
</comment>
<dbReference type="SUPFAM" id="SSF57884">
    <property type="entry name" value="Ada DNA repair protein, N-terminal domain (N-Ada 10)"/>
    <property type="match status" value="1"/>
</dbReference>
<dbReference type="EMBL" id="PEZP01000034">
    <property type="protein sequence ID" value="PIT98046.1"/>
    <property type="molecule type" value="Genomic_DNA"/>
</dbReference>
<evidence type="ECO:0000313" key="3">
    <source>
        <dbReference type="Proteomes" id="UP000230731"/>
    </source>
</evidence>
<accession>A0A2M6WZ45</accession>
<dbReference type="Proteomes" id="UP000230731">
    <property type="component" value="Unassembled WGS sequence"/>
</dbReference>
<gene>
    <name evidence="2" type="ORF">COT71_02810</name>
</gene>
<dbReference type="Gene3D" id="3.40.10.10">
    <property type="entry name" value="DNA Methylphosphotriester Repair Domain"/>
    <property type="match status" value="1"/>
</dbReference>
<evidence type="ECO:0000256" key="1">
    <source>
        <dbReference type="SAM" id="MobiDB-lite"/>
    </source>
</evidence>